<dbReference type="PANTHER" id="PTHR33516:SF2">
    <property type="entry name" value="LEXA REPRESSOR-RELATED"/>
    <property type="match status" value="1"/>
</dbReference>
<dbReference type="EMBL" id="CP054212">
    <property type="protein sequence ID" value="QKJ87437.1"/>
    <property type="molecule type" value="Genomic_DNA"/>
</dbReference>
<dbReference type="KEGG" id="pmak:PMPD1_2495"/>
<dbReference type="InterPro" id="IPR036286">
    <property type="entry name" value="LexA/Signal_pep-like_sf"/>
</dbReference>
<dbReference type="InterPro" id="IPR050077">
    <property type="entry name" value="LexA_repressor"/>
</dbReference>
<dbReference type="Pfam" id="PF00717">
    <property type="entry name" value="Peptidase_S24"/>
    <property type="match status" value="1"/>
</dbReference>
<evidence type="ECO:0000313" key="2">
    <source>
        <dbReference type="EMBL" id="QKJ87437.1"/>
    </source>
</evidence>
<accession>A0A6M8UG97</accession>
<sequence length="83" mass="9628">MIPRFEPGDIIYIDPSQRQKINGKFVIARLVNENSTTFKQLQIIDGKIYLQALNPNYTPEMKFTHVNQDCEIIGTVVWHIKPV</sequence>
<dbReference type="PANTHER" id="PTHR33516">
    <property type="entry name" value="LEXA REPRESSOR"/>
    <property type="match status" value="1"/>
</dbReference>
<dbReference type="InterPro" id="IPR039418">
    <property type="entry name" value="LexA-like"/>
</dbReference>
<proteinExistence type="predicted"/>
<evidence type="ECO:0000313" key="3">
    <source>
        <dbReference type="Proteomes" id="UP000505325"/>
    </source>
</evidence>
<reference evidence="2 3" key="1">
    <citation type="submission" date="2020-06" db="EMBL/GenBank/DDBJ databases">
        <title>Genome sequence of Paramixta manurensis strain PD-1.</title>
        <authorList>
            <person name="Lee C.W."/>
            <person name="Kim J."/>
        </authorList>
    </citation>
    <scope>NUCLEOTIDE SEQUENCE [LARGE SCALE GENOMIC DNA]</scope>
    <source>
        <strain evidence="2 3">PD-1</strain>
    </source>
</reference>
<dbReference type="AlphaFoldDB" id="A0A6M8UG97"/>
<feature type="domain" description="Peptidase S24/S26A/S26B/S26C" evidence="1">
    <location>
        <begin position="1"/>
        <end position="77"/>
    </location>
</feature>
<evidence type="ECO:0000259" key="1">
    <source>
        <dbReference type="Pfam" id="PF00717"/>
    </source>
</evidence>
<name>A0A6M8UG97_9GAMM</name>
<gene>
    <name evidence="2" type="ORF">PMPD1_2495</name>
</gene>
<dbReference type="Proteomes" id="UP000505325">
    <property type="component" value="Chromosome"/>
</dbReference>
<protein>
    <submittedName>
        <fullName evidence="2">Helix-turn-helix domain-containing protein</fullName>
    </submittedName>
</protein>
<dbReference type="InterPro" id="IPR015927">
    <property type="entry name" value="Peptidase_S24_S26A/B/C"/>
</dbReference>
<organism evidence="2 3">
    <name type="scientific">Paramixta manurensis</name>
    <dbReference type="NCBI Taxonomy" id="2740817"/>
    <lineage>
        <taxon>Bacteria</taxon>
        <taxon>Pseudomonadati</taxon>
        <taxon>Pseudomonadota</taxon>
        <taxon>Gammaproteobacteria</taxon>
        <taxon>Enterobacterales</taxon>
        <taxon>Erwiniaceae</taxon>
        <taxon>Paramixta</taxon>
    </lineage>
</organism>
<dbReference type="SUPFAM" id="SSF51306">
    <property type="entry name" value="LexA/Signal peptidase"/>
    <property type="match status" value="1"/>
</dbReference>
<dbReference type="Gene3D" id="2.10.109.10">
    <property type="entry name" value="Umud Fragment, subunit A"/>
    <property type="match status" value="1"/>
</dbReference>
<keyword evidence="3" id="KW-1185">Reference proteome</keyword>
<dbReference type="CDD" id="cd06529">
    <property type="entry name" value="S24_LexA-like"/>
    <property type="match status" value="1"/>
</dbReference>